<dbReference type="InParanoid" id="A0A2G4YWP0"/>
<gene>
    <name evidence="2" type="ORF">CRD36_00305</name>
</gene>
<dbReference type="Pfam" id="PF20109">
    <property type="entry name" value="Trans_reg_dom"/>
    <property type="match status" value="1"/>
</dbReference>
<organism evidence="2 3">
    <name type="scientific">Paremcibacter congregatus</name>
    <dbReference type="NCBI Taxonomy" id="2043170"/>
    <lineage>
        <taxon>Bacteria</taxon>
        <taxon>Pseudomonadati</taxon>
        <taxon>Pseudomonadota</taxon>
        <taxon>Alphaproteobacteria</taxon>
        <taxon>Emcibacterales</taxon>
        <taxon>Emcibacteraceae</taxon>
        <taxon>Paremcibacter</taxon>
    </lineage>
</organism>
<evidence type="ECO:0000313" key="3">
    <source>
        <dbReference type="Proteomes" id="UP000229730"/>
    </source>
</evidence>
<protein>
    <recommendedName>
        <fullName evidence="1">Transcriptional regulator-like domain-containing protein</fullName>
    </recommendedName>
</protein>
<evidence type="ECO:0000313" key="2">
    <source>
        <dbReference type="EMBL" id="PHZ86729.1"/>
    </source>
</evidence>
<evidence type="ECO:0000259" key="1">
    <source>
        <dbReference type="Pfam" id="PF20109"/>
    </source>
</evidence>
<comment type="caution">
    <text evidence="2">The sequence shown here is derived from an EMBL/GenBank/DDBJ whole genome shotgun (WGS) entry which is preliminary data.</text>
</comment>
<dbReference type="Proteomes" id="UP000229730">
    <property type="component" value="Unassembled WGS sequence"/>
</dbReference>
<keyword evidence="3" id="KW-1185">Reference proteome</keyword>
<dbReference type="OrthoDB" id="8654520at2"/>
<proteinExistence type="predicted"/>
<dbReference type="InterPro" id="IPR045465">
    <property type="entry name" value="Trans_reg_dom"/>
</dbReference>
<reference evidence="2 3" key="1">
    <citation type="submission" date="2017-10" db="EMBL/GenBank/DDBJ databases">
        <title>Frigbacter circumglobatus gen. nov. sp. nov., isolated from sediment cultured in situ.</title>
        <authorList>
            <person name="Zhao Z."/>
        </authorList>
    </citation>
    <scope>NUCLEOTIDE SEQUENCE [LARGE SCALE GENOMIC DNA]</scope>
    <source>
        <strain evidence="2 3">ZYL</strain>
    </source>
</reference>
<dbReference type="RefSeq" id="WP_099470743.1">
    <property type="nucleotide sequence ID" value="NZ_CP041025.1"/>
</dbReference>
<name>A0A2G4YWP0_9PROT</name>
<dbReference type="EMBL" id="PDEM01000005">
    <property type="protein sequence ID" value="PHZ86729.1"/>
    <property type="molecule type" value="Genomic_DNA"/>
</dbReference>
<feature type="domain" description="Transcriptional regulator-like" evidence="1">
    <location>
        <begin position="20"/>
        <end position="84"/>
    </location>
</feature>
<dbReference type="AlphaFoldDB" id="A0A2G4YWP0"/>
<sequence>MTYVKPQSKLYLPSLPNALSSYDYVASLSGSALAWEYLRRHPDYCRDWRISRAGRLKPLRLTSGTKLIRIRRQFLRALKWGLYFFR</sequence>
<accession>A0A2G4YWP0</accession>